<protein>
    <submittedName>
        <fullName evidence="2">Protein-ADP-ribose hydrolase</fullName>
    </submittedName>
</protein>
<dbReference type="PANTHER" id="PTHR12521:SF0">
    <property type="entry name" value="ADP-RIBOSE GLYCOHYDROLASE OARD1"/>
    <property type="match status" value="1"/>
</dbReference>
<dbReference type="PANTHER" id="PTHR12521">
    <property type="entry name" value="PROTEIN C6ORF130"/>
    <property type="match status" value="1"/>
</dbReference>
<dbReference type="GO" id="GO:0016787">
    <property type="term" value="F:hydrolase activity"/>
    <property type="evidence" value="ECO:0007669"/>
    <property type="project" value="UniProtKB-KW"/>
</dbReference>
<dbReference type="SMART" id="SM00506">
    <property type="entry name" value="A1pp"/>
    <property type="match status" value="1"/>
</dbReference>
<dbReference type="Gene3D" id="3.40.220.10">
    <property type="entry name" value="Leucine Aminopeptidase, subunit E, domain 1"/>
    <property type="match status" value="1"/>
</dbReference>
<evidence type="ECO:0000313" key="2">
    <source>
        <dbReference type="EMBL" id="DAF95501.1"/>
    </source>
</evidence>
<dbReference type="Pfam" id="PF01661">
    <property type="entry name" value="Macro"/>
    <property type="match status" value="1"/>
</dbReference>
<reference evidence="2" key="1">
    <citation type="journal article" date="2021" name="Proc. Natl. Acad. Sci. U.S.A.">
        <title>A Catalog of Tens of Thousands of Viruses from Human Metagenomes Reveals Hidden Associations with Chronic Diseases.</title>
        <authorList>
            <person name="Tisza M.J."/>
            <person name="Buck C.B."/>
        </authorList>
    </citation>
    <scope>NUCLEOTIDE SEQUENCE</scope>
    <source>
        <strain evidence="2">CtCo31</strain>
    </source>
</reference>
<feature type="domain" description="Macro" evidence="1">
    <location>
        <begin position="1"/>
        <end position="162"/>
    </location>
</feature>
<dbReference type="InterPro" id="IPR050892">
    <property type="entry name" value="ADP-ribose_metab_enzymes"/>
</dbReference>
<sequence length="162" mass="18327">MLIIKHGDIFEEFKNSTNCLLVHGCNCCNIMGAGIAAAISIKYPMAYDIDKAMHNLPNNKVNELMAGRYSIVPDFSNKCKSNYIGNLYTQLFPGKYFSYDLLISCLQNLEKEVLKQFKIKKILMPAIGCGIGGGNFDKVVNIIMNWCRFNVPDIEVHLYYPQ</sequence>
<dbReference type="InterPro" id="IPR043472">
    <property type="entry name" value="Macro_dom-like"/>
</dbReference>
<dbReference type="PROSITE" id="PS51154">
    <property type="entry name" value="MACRO"/>
    <property type="match status" value="1"/>
</dbReference>
<organism evidence="2">
    <name type="scientific">Myoviridae sp. ctCo31</name>
    <dbReference type="NCBI Taxonomy" id="2825053"/>
    <lineage>
        <taxon>Viruses</taxon>
        <taxon>Duplodnaviria</taxon>
        <taxon>Heunggongvirae</taxon>
        <taxon>Uroviricota</taxon>
        <taxon>Caudoviricetes</taxon>
    </lineage>
</organism>
<accession>A0A8S5ULZ1</accession>
<evidence type="ECO:0000259" key="1">
    <source>
        <dbReference type="PROSITE" id="PS51154"/>
    </source>
</evidence>
<dbReference type="InterPro" id="IPR002589">
    <property type="entry name" value="Macro_dom"/>
</dbReference>
<dbReference type="SUPFAM" id="SSF52949">
    <property type="entry name" value="Macro domain-like"/>
    <property type="match status" value="1"/>
</dbReference>
<proteinExistence type="predicted"/>
<name>A0A8S5ULZ1_9CAUD</name>
<keyword evidence="2" id="KW-0378">Hydrolase</keyword>
<dbReference type="GO" id="GO:0140291">
    <property type="term" value="P:peptidyl-glutamate ADP-deribosylation"/>
    <property type="evidence" value="ECO:0007669"/>
    <property type="project" value="TreeGrafter"/>
</dbReference>
<dbReference type="EMBL" id="BK016109">
    <property type="protein sequence ID" value="DAF95501.1"/>
    <property type="molecule type" value="Genomic_DNA"/>
</dbReference>